<proteinExistence type="predicted"/>
<accession>A0A172WZD4</accession>
<organism evidence="1 2">
    <name type="scientific">Catopsilia pomona nucleopolyhedrovirus</name>
    <dbReference type="NCBI Taxonomy" id="1850906"/>
    <lineage>
        <taxon>Viruses</taxon>
        <taxon>Viruses incertae sedis</taxon>
        <taxon>Naldaviricetes</taxon>
        <taxon>Lefavirales</taxon>
        <taxon>Baculoviridae</taxon>
        <taxon>Alphabaculovirus</taxon>
        <taxon>Alphabaculovirus capomonae</taxon>
    </lineage>
</organism>
<gene>
    <name evidence="1" type="primary">p18</name>
    <name evidence="1" type="ORF">CapoNPV_052</name>
</gene>
<protein>
    <submittedName>
        <fullName evidence="1">p18</fullName>
    </submittedName>
</protein>
<dbReference type="Pfam" id="PF05081">
    <property type="entry name" value="AcMNPV_P18"/>
    <property type="match status" value="1"/>
</dbReference>
<dbReference type="Proteomes" id="UP000203996">
    <property type="component" value="Segment"/>
</dbReference>
<reference evidence="1 2" key="1">
    <citation type="journal article" date="2016" name="PLoS ONE">
        <title>Genome Sequencing and Analysis of Catopsilia pomona nucleopolyhedrovirus: A Distinct Species in Group I Alphabaculovirus.</title>
        <authorList>
            <person name="Wang J."/>
            <person name="Zhu Z."/>
            <person name="Zhang L."/>
            <person name="Hou D."/>
            <person name="Wang M."/>
            <person name="Arif B."/>
            <person name="Kou Z."/>
            <person name="Wang H."/>
            <person name="Deng F."/>
            <person name="Hu Z."/>
        </authorList>
    </citation>
    <scope>NUCLEOTIDE SEQUENCE [LARGE SCALE GENOMIC DNA]</scope>
    <source>
        <strain evidence="1">416</strain>
    </source>
</reference>
<sequence length="164" mass="18687">MSSSSSKLLVLYLCQAPATVSLNTSGINDTADEPIIYFENIKECLTDEQCDKHAYFSELKQEQALFMKKMYKHLVLKNEGAYNKHHVLFDALIMYKTYVQLVDESAFGTNVINYCEQFITAVFEIFTLSSKIVVAVPVNWENDNLSVLLKHLHGLNLITIEIVQ</sequence>
<keyword evidence="2" id="KW-1185">Reference proteome</keyword>
<dbReference type="KEGG" id="vg:27924276"/>
<dbReference type="EMBL" id="KU565883">
    <property type="protein sequence ID" value="ANF29700.1"/>
    <property type="molecule type" value="Genomic_DNA"/>
</dbReference>
<dbReference type="OrthoDB" id="11558at10239"/>
<evidence type="ECO:0000313" key="1">
    <source>
        <dbReference type="EMBL" id="ANF29700.1"/>
    </source>
</evidence>
<dbReference type="GeneID" id="27924276"/>
<evidence type="ECO:0000313" key="2">
    <source>
        <dbReference type="Proteomes" id="UP000203996"/>
    </source>
</evidence>
<dbReference type="RefSeq" id="YP_009255309.1">
    <property type="nucleotide sequence ID" value="NC_030240.1"/>
</dbReference>
<dbReference type="InterPro" id="IPR007773">
    <property type="entry name" value="AcMNPV_P18"/>
</dbReference>
<name>A0A172WZD4_9ABAC</name>